<dbReference type="Proteomes" id="UP001645038">
    <property type="component" value="Unassembled WGS sequence"/>
</dbReference>
<evidence type="ECO:0000256" key="2">
    <source>
        <dbReference type="ARBA" id="ARBA00023125"/>
    </source>
</evidence>
<evidence type="ECO:0000256" key="3">
    <source>
        <dbReference type="ARBA" id="ARBA00023163"/>
    </source>
</evidence>
<evidence type="ECO:0000313" key="6">
    <source>
        <dbReference type="Proteomes" id="UP001645038"/>
    </source>
</evidence>
<dbReference type="PANTHER" id="PTHR44688">
    <property type="entry name" value="DNA-BINDING TRANSCRIPTIONAL ACTIVATOR DEVR_DOSR"/>
    <property type="match status" value="1"/>
</dbReference>
<dbReference type="InterPro" id="IPR023401">
    <property type="entry name" value="ODC_N"/>
</dbReference>
<evidence type="ECO:0000313" key="5">
    <source>
        <dbReference type="EMBL" id="MBE0462294.1"/>
    </source>
</evidence>
<dbReference type="PROSITE" id="PS50043">
    <property type="entry name" value="HTH_LUXR_2"/>
    <property type="match status" value="1"/>
</dbReference>
<dbReference type="InterPro" id="IPR000792">
    <property type="entry name" value="Tscrpt_reg_LuxR_C"/>
</dbReference>
<comment type="caution">
    <text evidence="5">The sequence shown here is derived from an EMBL/GenBank/DDBJ whole genome shotgun (WGS) entry which is preliminary data.</text>
</comment>
<name>A0ABR9FUI6_9GAMM</name>
<dbReference type="SUPFAM" id="SSF46894">
    <property type="entry name" value="C-terminal effector domain of the bipartite response regulators"/>
    <property type="match status" value="1"/>
</dbReference>
<keyword evidence="2" id="KW-0238">DNA-binding</keyword>
<sequence length="284" mass="31805">MDNNTKIDFIYLSEQDMIRAGVTDMAACVDTMEEVFHLLHIGDYRMAGPNNDSHGAMIMFPEESPFPTMPKPTADRRMMAMPAYLGGSFCTSGVKWYGSNIANKEKGLPRSILMFTLTDPLQPGYCQRIGGGVVSLRDAQALQSKQHNEGYQTFLSQHDVVDVTEVLFYIQSRPVIGMSLLRKSRYGRFTPQEFDTLQSLQEMLQLAVSTSAFEPALALSEHAQVALTEREAQLLPLLRQGLSNKAMARELGIAPSTVKTHLDNLYRKFNATNRTELVGRLYLD</sequence>
<dbReference type="InterPro" id="IPR016032">
    <property type="entry name" value="Sig_transdc_resp-reg_C-effctor"/>
</dbReference>
<dbReference type="Gene3D" id="1.10.10.10">
    <property type="entry name" value="Winged helix-like DNA-binding domain superfamily/Winged helix DNA-binding domain"/>
    <property type="match status" value="1"/>
</dbReference>
<feature type="domain" description="HTH luxR-type" evidence="4">
    <location>
        <begin position="220"/>
        <end position="284"/>
    </location>
</feature>
<keyword evidence="1" id="KW-0805">Transcription regulation</keyword>
<dbReference type="Pfam" id="PF02423">
    <property type="entry name" value="OCD_Mu_crystall"/>
    <property type="match status" value="1"/>
</dbReference>
<dbReference type="PANTHER" id="PTHR44688:SF16">
    <property type="entry name" value="DNA-BINDING TRANSCRIPTIONAL ACTIVATOR DEVR_DOSR"/>
    <property type="match status" value="1"/>
</dbReference>
<dbReference type="PRINTS" id="PR00038">
    <property type="entry name" value="HTHLUXR"/>
</dbReference>
<dbReference type="SUPFAM" id="SSF51735">
    <property type="entry name" value="NAD(P)-binding Rossmann-fold domains"/>
    <property type="match status" value="1"/>
</dbReference>
<dbReference type="SMART" id="SM00421">
    <property type="entry name" value="HTH_LUXR"/>
    <property type="match status" value="1"/>
</dbReference>
<keyword evidence="3" id="KW-0804">Transcription</keyword>
<dbReference type="Pfam" id="PF00196">
    <property type="entry name" value="GerE"/>
    <property type="match status" value="1"/>
</dbReference>
<dbReference type="CDD" id="cd06170">
    <property type="entry name" value="LuxR_C_like"/>
    <property type="match status" value="1"/>
</dbReference>
<accession>A0ABR9FUI6</accession>
<dbReference type="InterPro" id="IPR003462">
    <property type="entry name" value="ODC_Mu_crystall"/>
</dbReference>
<dbReference type="EMBL" id="RRZB01000003">
    <property type="protein sequence ID" value="MBE0462294.1"/>
    <property type="molecule type" value="Genomic_DNA"/>
</dbReference>
<evidence type="ECO:0000256" key="1">
    <source>
        <dbReference type="ARBA" id="ARBA00023015"/>
    </source>
</evidence>
<gene>
    <name evidence="5" type="ORF">EI547_02320</name>
</gene>
<keyword evidence="6" id="KW-1185">Reference proteome</keyword>
<dbReference type="Gene3D" id="3.30.1780.10">
    <property type="entry name" value="ornithine cyclodeaminase, domain 1"/>
    <property type="match status" value="1"/>
</dbReference>
<dbReference type="InterPro" id="IPR036291">
    <property type="entry name" value="NAD(P)-bd_dom_sf"/>
</dbReference>
<dbReference type="RefSeq" id="WP_192536797.1">
    <property type="nucleotide sequence ID" value="NZ_RRZB01000003.1"/>
</dbReference>
<protein>
    <recommendedName>
        <fullName evidence="4">HTH luxR-type domain-containing protein</fullName>
    </recommendedName>
</protein>
<evidence type="ECO:0000259" key="4">
    <source>
        <dbReference type="PROSITE" id="PS50043"/>
    </source>
</evidence>
<proteinExistence type="predicted"/>
<dbReference type="InterPro" id="IPR036388">
    <property type="entry name" value="WH-like_DNA-bd_sf"/>
</dbReference>
<organism evidence="5 6">
    <name type="scientific">Halomonas colorata</name>
    <dbReference type="NCBI Taxonomy" id="2742615"/>
    <lineage>
        <taxon>Bacteria</taxon>
        <taxon>Pseudomonadati</taxon>
        <taxon>Pseudomonadota</taxon>
        <taxon>Gammaproteobacteria</taxon>
        <taxon>Oceanospirillales</taxon>
        <taxon>Halomonadaceae</taxon>
        <taxon>Halomonas</taxon>
    </lineage>
</organism>
<reference evidence="5 6" key="1">
    <citation type="submission" date="2020-07" db="EMBL/GenBank/DDBJ databases">
        <title>Halophilic bacteria isolated from french cheeses.</title>
        <authorList>
            <person name="Kothe C.I."/>
            <person name="Farah-Kraiem B."/>
            <person name="Renault P."/>
            <person name="Dridi B."/>
        </authorList>
    </citation>
    <scope>NUCLEOTIDE SEQUENCE [LARGE SCALE GENOMIC DNA]</scope>
    <source>
        <strain evidence="5 6">FME20</strain>
    </source>
</reference>